<evidence type="ECO:0000313" key="1">
    <source>
        <dbReference type="EMBL" id="GBL75407.1"/>
    </source>
</evidence>
<gene>
    <name evidence="1" type="ORF">AVEN_194599_1</name>
</gene>
<comment type="caution">
    <text evidence="1">The sequence shown here is derived from an EMBL/GenBank/DDBJ whole genome shotgun (WGS) entry which is preliminary data.</text>
</comment>
<accession>A0A4Y2A771</accession>
<reference evidence="1 2" key="1">
    <citation type="journal article" date="2019" name="Sci. Rep.">
        <title>Orb-weaving spider Araneus ventricosus genome elucidates the spidroin gene catalogue.</title>
        <authorList>
            <person name="Kono N."/>
            <person name="Nakamura H."/>
            <person name="Ohtoshi R."/>
            <person name="Moran D.A.P."/>
            <person name="Shinohara A."/>
            <person name="Yoshida Y."/>
            <person name="Fujiwara M."/>
            <person name="Mori M."/>
            <person name="Tomita M."/>
            <person name="Arakawa K."/>
        </authorList>
    </citation>
    <scope>NUCLEOTIDE SEQUENCE [LARGE SCALE GENOMIC DNA]</scope>
</reference>
<dbReference type="AlphaFoldDB" id="A0A4Y2A771"/>
<dbReference type="Proteomes" id="UP000499080">
    <property type="component" value="Unassembled WGS sequence"/>
</dbReference>
<proteinExistence type="predicted"/>
<evidence type="ECO:0000313" key="2">
    <source>
        <dbReference type="Proteomes" id="UP000499080"/>
    </source>
</evidence>
<organism evidence="1 2">
    <name type="scientific">Araneus ventricosus</name>
    <name type="common">Orbweaver spider</name>
    <name type="synonym">Epeira ventricosa</name>
    <dbReference type="NCBI Taxonomy" id="182803"/>
    <lineage>
        <taxon>Eukaryota</taxon>
        <taxon>Metazoa</taxon>
        <taxon>Ecdysozoa</taxon>
        <taxon>Arthropoda</taxon>
        <taxon>Chelicerata</taxon>
        <taxon>Arachnida</taxon>
        <taxon>Araneae</taxon>
        <taxon>Araneomorphae</taxon>
        <taxon>Entelegynae</taxon>
        <taxon>Araneoidea</taxon>
        <taxon>Araneidae</taxon>
        <taxon>Araneus</taxon>
    </lineage>
</organism>
<name>A0A4Y2A771_ARAVE</name>
<keyword evidence="2" id="KW-1185">Reference proteome</keyword>
<dbReference type="EMBL" id="BGPR01000007">
    <property type="protein sequence ID" value="GBL75407.1"/>
    <property type="molecule type" value="Genomic_DNA"/>
</dbReference>
<protein>
    <submittedName>
        <fullName evidence="1">Uncharacterized protein</fullName>
    </submittedName>
</protein>
<sequence>MCSSYSTAEMCSTMLYQRSRHLSQKTAGFFTDEFLFTSEDDSDNSFIYSAQRTRYTSTVSLEKEIIINEVESWFQLVSPWVATLPTMNSMEEL</sequence>